<dbReference type="RefSeq" id="WP_306020835.1">
    <property type="nucleotide sequence ID" value="NZ_CP129013.1"/>
</dbReference>
<dbReference type="Proteomes" id="UP001197974">
    <property type="component" value="Chromosome"/>
</dbReference>
<proteinExistence type="predicted"/>
<keyword evidence="2" id="KW-1185">Reference proteome</keyword>
<reference evidence="1 2" key="1">
    <citation type="submission" date="2023-06" db="EMBL/GenBank/DDBJ databases">
        <title>Five Gram-positive bacteria isolated from mangrove sediments in Shenzhen, Guangdong, China.</title>
        <authorList>
            <person name="Yu S."/>
            <person name="Zheng W."/>
            <person name="Huang Y."/>
        </authorList>
    </citation>
    <scope>NUCLEOTIDE SEQUENCE [LARGE SCALE GENOMIC DNA]</scope>
    <source>
        <strain evidence="1 2">SaN35-3</strain>
    </source>
</reference>
<dbReference type="InterPro" id="IPR008979">
    <property type="entry name" value="Galactose-bd-like_sf"/>
</dbReference>
<evidence type="ECO:0000313" key="1">
    <source>
        <dbReference type="EMBL" id="WLR44340.1"/>
    </source>
</evidence>
<name>A0ABY9K0W4_9BACI</name>
<dbReference type="EMBL" id="CP129013">
    <property type="protein sequence ID" value="WLR44340.1"/>
    <property type="molecule type" value="Genomic_DNA"/>
</dbReference>
<evidence type="ECO:0000313" key="2">
    <source>
        <dbReference type="Proteomes" id="UP001197974"/>
    </source>
</evidence>
<dbReference type="Gene3D" id="2.60.120.260">
    <property type="entry name" value="Galactose-binding domain-like"/>
    <property type="match status" value="1"/>
</dbReference>
<dbReference type="SUPFAM" id="SSF49785">
    <property type="entry name" value="Galactose-binding domain-like"/>
    <property type="match status" value="1"/>
</dbReference>
<gene>
    <name evidence="1" type="ORF">LC087_13045</name>
</gene>
<organism evidence="1 2">
    <name type="scientific">Bacillus carboniphilus</name>
    <dbReference type="NCBI Taxonomy" id="86663"/>
    <lineage>
        <taxon>Bacteria</taxon>
        <taxon>Bacillati</taxon>
        <taxon>Bacillota</taxon>
        <taxon>Bacilli</taxon>
        <taxon>Bacillales</taxon>
        <taxon>Bacillaceae</taxon>
        <taxon>Bacillus</taxon>
    </lineage>
</organism>
<protein>
    <recommendedName>
        <fullName evidence="3">NEAT domain-containing protein</fullName>
    </recommendedName>
</protein>
<evidence type="ECO:0008006" key="3">
    <source>
        <dbReference type="Google" id="ProtNLM"/>
    </source>
</evidence>
<accession>A0ABY9K0W4</accession>
<sequence length="120" mass="13775">MNLNIGKSLTQDPWFVPYMDTKTIDVTKNYQTVTHTFTVEEETNKYLKMVFELGTINDQSIPTKLYFDNIELSEEIEDTDPPVVDTEKPVIELNDLKQDSTFNSKEIAVKGHVTENTALE</sequence>